<comment type="caution">
    <text evidence="1">The sequence shown here is derived from an EMBL/GenBank/DDBJ whole genome shotgun (WGS) entry which is preliminary data.</text>
</comment>
<reference evidence="1 2" key="1">
    <citation type="submission" date="2022-08" db="EMBL/GenBank/DDBJ databases">
        <title>Bacterial and archaeal communities from various locations to study Microbial Dark Matter (Phase II).</title>
        <authorList>
            <person name="Stepanauskas R."/>
        </authorList>
    </citation>
    <scope>NUCLEOTIDE SEQUENCE [LARGE SCALE GENOMIC DNA]</scope>
    <source>
        <strain evidence="1 2">PD1</strain>
    </source>
</reference>
<dbReference type="Proteomes" id="UP001204798">
    <property type="component" value="Unassembled WGS sequence"/>
</dbReference>
<accession>A0ABT2EJD5</accession>
<protein>
    <recommendedName>
        <fullName evidence="3">Glycoside hydrolase family 42 N-terminal domain-containing protein</fullName>
    </recommendedName>
</protein>
<evidence type="ECO:0000313" key="2">
    <source>
        <dbReference type="Proteomes" id="UP001204798"/>
    </source>
</evidence>
<keyword evidence="2" id="KW-1185">Reference proteome</keyword>
<dbReference type="SUPFAM" id="SSF51445">
    <property type="entry name" value="(Trans)glycosidases"/>
    <property type="match status" value="1"/>
</dbReference>
<organism evidence="1 2">
    <name type="scientific">Candidatus Fervidibacter sacchari</name>
    <dbReference type="NCBI Taxonomy" id="1448929"/>
    <lineage>
        <taxon>Bacteria</taxon>
        <taxon>Candidatus Fervidibacterota</taxon>
        <taxon>Candidatus Fervidibacter</taxon>
    </lineage>
</organism>
<sequence>MRKAIVGLFASLILFMDFKPKAVSQPNSNLVRNGSFERVRVGWVFSGDAEIAQQSDAPHRQKVLRCSRNGDMARQVIIAEPSTQYAVSLWVRTKDVKPISGSGYAYAAIYEFDFHGNLVAFRDCVQLSGTQGWRRFDATWETHQRTFYFEVRLGLYNAEGIAQFDAVQVVQGNKTPQRYEEAPTAKGGVALILHEPNFPQNPASPSPEKLAHWLSLADYKPQIVSAEQLADSTWIEANRSRIGLLVLPNSPYFPLEAHRNLLRLLVGGVDLLTFGGYAFDVPMAKMPAGYKPIRYGQPISATLLNVNPDFETVATDGSVEGWEVSNPQQCFISDWVAKSRKRSAGVSVTGEAGSAIWKTSVSVQAGERLRVSGWVKTEGVKGTGYAFLAYYPFAGDKWVKPRDIAQVRGTSDWQHFVADFVVPYGVDRVEVRFGIYNASGTAFFDDVRVERIELPPCLNTRYGNPQDGLETSPLQLGIFDAHYPLRNAVRLEAKGWVWETKGTQISGYSAVGVLHASALWKPIIFALDRFGRICGTAGAVMHHYAGVFAGGNWVFFGVDNFDLTALPKFNESVLLPLLKHLRRSVFMHGQKSKFACYRPHEPIEATVNVSNFGGSEFIGQVVFALSELEDGSMTKGQKFAEKLTTSFKAPVKVGSGEIVAVNARWTDLNLREGLYRITARLLDANGSLVDEMESGFVVWDGQTFTKRLNFRYSDNYFWLNGSPTFLLGTDTWANWFHSPSQSDPLFWRQQICMMRDAGLTVFENLQWTPPNYRFSEVDWRKLDAMIWLSHRIGIVYMAGLLIGHDVAVDDETLERQAKFITEFAERYRNADGLIYYLNGDYQLRPKTPEQTDLRWQIQQTLRWNERLVAAIKSADPNHPVTSEYYQVPVGGINLRLTIDGLNISNIGYFDEPTKDLRRFAAVFKLTDMRLYGKSLNIGEFGVKTHPAWERELGASGYHIRRTEEEQWQLMLLLPQLAFGLGASKVQNWCWRDDDDRVFPWGLIYPCDNVPKPALKAYRASALILRSLKPVWRKPEVLLVVPDSNRMLPDGAKVWHAALVAAQTLASLRVDFAVASDLKLSDDSLKSVKAVFLPGVIGDIPTETEVALRQFVERGGVIYRSGVSGEVAMEWDIPDVSEVDEALRERYRQILEKAKVATIRTEPDLPTIHAFRIPLQNGTAFVFVNASDEPVTFTAFLPNASYAHRASQVTHYELRITPHAFRITMTLGTWQPGMVAFDEQGRIFLVEGSGQILLDGELVAEGNGHFAAFADSDLREAKQIWLLPTEAITVILRRAKNAPKLKIAEVGEWRGGEWFVLERASLSCHDDAIAVKISDDLKGEVIQVK</sequence>
<name>A0ABT2EJD5_9BACT</name>
<proteinExistence type="predicted"/>
<dbReference type="RefSeq" id="WP_259092341.1">
    <property type="nucleotide sequence ID" value="NZ_CP130454.1"/>
</dbReference>
<dbReference type="Gene3D" id="2.60.120.260">
    <property type="entry name" value="Galactose-binding domain-like"/>
    <property type="match status" value="2"/>
</dbReference>
<evidence type="ECO:0008006" key="3">
    <source>
        <dbReference type="Google" id="ProtNLM"/>
    </source>
</evidence>
<gene>
    <name evidence="1" type="ORF">M2350_000196</name>
</gene>
<dbReference type="InterPro" id="IPR017853">
    <property type="entry name" value="GH"/>
</dbReference>
<dbReference type="CDD" id="cd03143">
    <property type="entry name" value="A4_beta-galactosidase_middle_domain"/>
    <property type="match status" value="1"/>
</dbReference>
<evidence type="ECO:0000313" key="1">
    <source>
        <dbReference type="EMBL" id="MCS3917799.1"/>
    </source>
</evidence>
<dbReference type="Gene3D" id="3.20.20.80">
    <property type="entry name" value="Glycosidases"/>
    <property type="match status" value="1"/>
</dbReference>
<dbReference type="EMBL" id="JANUCP010000001">
    <property type="protein sequence ID" value="MCS3917799.1"/>
    <property type="molecule type" value="Genomic_DNA"/>
</dbReference>